<dbReference type="AlphaFoldDB" id="A0A1H3E8B9"/>
<keyword evidence="7 15" id="KW-0418">Kinase</keyword>
<dbReference type="RefSeq" id="WP_016451814.1">
    <property type="nucleotide sequence ID" value="NZ_AP025556.1"/>
</dbReference>
<dbReference type="InterPro" id="IPR003661">
    <property type="entry name" value="HisK_dim/P_dom"/>
</dbReference>
<comment type="subcellular location">
    <subcellularLocation>
        <location evidence="2">Membrane</location>
    </subcellularLocation>
</comment>
<keyword evidence="4" id="KW-0597">Phosphoprotein</keyword>
<dbReference type="InterPro" id="IPR050428">
    <property type="entry name" value="TCS_sensor_his_kinase"/>
</dbReference>
<evidence type="ECO:0000256" key="1">
    <source>
        <dbReference type="ARBA" id="ARBA00000085"/>
    </source>
</evidence>
<dbReference type="CDD" id="cd00082">
    <property type="entry name" value="HisKA"/>
    <property type="match status" value="1"/>
</dbReference>
<dbReference type="Pfam" id="PF08521">
    <property type="entry name" value="2CSK_N"/>
    <property type="match status" value="1"/>
</dbReference>
<evidence type="ECO:0000313" key="15">
    <source>
        <dbReference type="EMBL" id="SDX74867.1"/>
    </source>
</evidence>
<name>A0A1H3E8B9_9BURK</name>
<dbReference type="InterPro" id="IPR005467">
    <property type="entry name" value="His_kinase_dom"/>
</dbReference>
<dbReference type="Pfam" id="PF00512">
    <property type="entry name" value="HisKA"/>
    <property type="match status" value="1"/>
</dbReference>
<keyword evidence="17" id="KW-1185">Reference proteome</keyword>
<dbReference type="GO" id="GO:0000155">
    <property type="term" value="F:phosphorelay sensor kinase activity"/>
    <property type="evidence" value="ECO:0007669"/>
    <property type="project" value="InterPro"/>
</dbReference>
<evidence type="ECO:0000259" key="12">
    <source>
        <dbReference type="PROSITE" id="PS50109"/>
    </source>
</evidence>
<evidence type="ECO:0000256" key="4">
    <source>
        <dbReference type="ARBA" id="ARBA00022553"/>
    </source>
</evidence>
<dbReference type="Gene3D" id="1.10.287.130">
    <property type="match status" value="1"/>
</dbReference>
<keyword evidence="5" id="KW-0808">Transferase</keyword>
<evidence type="ECO:0000256" key="2">
    <source>
        <dbReference type="ARBA" id="ARBA00004370"/>
    </source>
</evidence>
<dbReference type="PANTHER" id="PTHR45436">
    <property type="entry name" value="SENSOR HISTIDINE KINASE YKOH"/>
    <property type="match status" value="1"/>
</dbReference>
<dbReference type="PROSITE" id="PS50885">
    <property type="entry name" value="HAMP"/>
    <property type="match status" value="1"/>
</dbReference>
<dbReference type="PROSITE" id="PS50109">
    <property type="entry name" value="HIS_KIN"/>
    <property type="match status" value="1"/>
</dbReference>
<dbReference type="SUPFAM" id="SSF47384">
    <property type="entry name" value="Homodimeric domain of signal transducing histidine kinase"/>
    <property type="match status" value="1"/>
</dbReference>
<dbReference type="EMBL" id="FNPE01000001">
    <property type="protein sequence ID" value="SDX74867.1"/>
    <property type="molecule type" value="Genomic_DNA"/>
</dbReference>
<dbReference type="SMART" id="SM00387">
    <property type="entry name" value="HATPase_c"/>
    <property type="match status" value="1"/>
</dbReference>
<dbReference type="InterPro" id="IPR013727">
    <property type="entry name" value="2CSK_N"/>
</dbReference>
<feature type="domain" description="HAMP" evidence="13">
    <location>
        <begin position="181"/>
        <end position="233"/>
    </location>
</feature>
<dbReference type="InterPro" id="IPR003660">
    <property type="entry name" value="HAMP_dom"/>
</dbReference>
<evidence type="ECO:0000256" key="8">
    <source>
        <dbReference type="ARBA" id="ARBA00022989"/>
    </source>
</evidence>
<evidence type="ECO:0000259" key="13">
    <source>
        <dbReference type="PROSITE" id="PS50885"/>
    </source>
</evidence>
<reference evidence="14 17" key="2">
    <citation type="submission" date="2020-12" db="EMBL/GenBank/DDBJ databases">
        <title>FDA dAtabase for Regulatory Grade micrObial Sequences (FDA-ARGOS): Supporting development and validation of Infectious Disease Dx tests.</title>
        <authorList>
            <person name="Sproer C."/>
            <person name="Gronow S."/>
            <person name="Severitt S."/>
            <person name="Schroder I."/>
            <person name="Tallon L."/>
            <person name="Sadzewicz L."/>
            <person name="Zhao X."/>
            <person name="Boylan J."/>
            <person name="Ott S."/>
            <person name="Bowen H."/>
            <person name="Vavikolanu K."/>
            <person name="Mehta A."/>
            <person name="Aluvathingal J."/>
            <person name="Nadendla S."/>
            <person name="Lowell S."/>
            <person name="Myers T."/>
            <person name="Yan Y."/>
            <person name="Sichtig H."/>
        </authorList>
    </citation>
    <scope>NUCLEOTIDE SEQUENCE [LARGE SCALE GENOMIC DNA]</scope>
    <source>
        <strain evidence="14 17">FDAARGOS_890</strain>
    </source>
</reference>
<evidence type="ECO:0000256" key="10">
    <source>
        <dbReference type="ARBA" id="ARBA00023136"/>
    </source>
</evidence>
<evidence type="ECO:0000313" key="16">
    <source>
        <dbReference type="Proteomes" id="UP000183417"/>
    </source>
</evidence>
<protein>
    <recommendedName>
        <fullName evidence="3">histidine kinase</fullName>
        <ecNumber evidence="3">2.7.13.3</ecNumber>
    </recommendedName>
</protein>
<evidence type="ECO:0000256" key="6">
    <source>
        <dbReference type="ARBA" id="ARBA00022692"/>
    </source>
</evidence>
<gene>
    <name evidence="14" type="ORF">I6G47_17925</name>
    <name evidence="15" type="ORF">SAMN05421547_10179</name>
</gene>
<evidence type="ECO:0000256" key="7">
    <source>
        <dbReference type="ARBA" id="ARBA00022777"/>
    </source>
</evidence>
<dbReference type="InterPro" id="IPR036097">
    <property type="entry name" value="HisK_dim/P_sf"/>
</dbReference>
<keyword evidence="6 11" id="KW-0812">Transmembrane</keyword>
<dbReference type="GO" id="GO:0016020">
    <property type="term" value="C:membrane"/>
    <property type="evidence" value="ECO:0007669"/>
    <property type="project" value="UniProtKB-SubCell"/>
</dbReference>
<dbReference type="KEGG" id="dla:I6G47_17925"/>
<dbReference type="InterPro" id="IPR036890">
    <property type="entry name" value="HATPase_C_sf"/>
</dbReference>
<comment type="catalytic activity">
    <reaction evidence="1">
        <text>ATP + protein L-histidine = ADP + protein N-phospho-L-histidine.</text>
        <dbReference type="EC" id="2.7.13.3"/>
    </reaction>
</comment>
<dbReference type="Pfam" id="PF02518">
    <property type="entry name" value="HATPase_c"/>
    <property type="match status" value="1"/>
</dbReference>
<dbReference type="InterPro" id="IPR004358">
    <property type="entry name" value="Sig_transdc_His_kin-like_C"/>
</dbReference>
<evidence type="ECO:0000256" key="11">
    <source>
        <dbReference type="SAM" id="Phobius"/>
    </source>
</evidence>
<dbReference type="SUPFAM" id="SSF55874">
    <property type="entry name" value="ATPase domain of HSP90 chaperone/DNA topoisomerase II/histidine kinase"/>
    <property type="match status" value="1"/>
</dbReference>
<keyword evidence="8 11" id="KW-1133">Transmembrane helix</keyword>
<dbReference type="PRINTS" id="PR00344">
    <property type="entry name" value="BCTRLSENSOR"/>
</dbReference>
<dbReference type="Gene3D" id="3.30.565.10">
    <property type="entry name" value="Histidine kinase-like ATPase, C-terminal domain"/>
    <property type="match status" value="1"/>
</dbReference>
<dbReference type="EC" id="2.7.13.3" evidence="3"/>
<evidence type="ECO:0000313" key="17">
    <source>
        <dbReference type="Proteomes" id="UP000595064"/>
    </source>
</evidence>
<sequence length="495" mass="53423">MTANLRLRLLVLLVVPLTLLALMGGWFGYRSADEASTQHDQRLLRLLPALADSVLAPSIAEGTPPLVALTPAIEEVLRQRGNDVGYAVGDLQGHVVAGDTWIRFDVPSTPLAEFHSQEHDGLTYRVAVMRAETYGAGEMVLVLADGGDVRQQWVRQLLLHVLLPSVLLIAGAGIAIYWSVSRAFRPLLTLTQAVERRSPRDLSPISEHSSPAEVRPLVRSLNRLFALVNAQAEGQRRFVADAAHQLRTPLAALQAQVEAWALSAQAAQAEARRKGTEAQVVLSVTQIEQLRDATRRTSQLARQLLALSRADARNAEVQPLQQVDLKDLCESMLEMFFDQASAKGLDFGLDVAPASVWGHSWLLRELVSNLVDNAIKYTPPGGSVTLRCGMYHGAGQSADEPPGWAFLEIEDDGPGVPEAERSQITQRFYRAQGASGDGTGLGLAIADEIALLHQGTLAFGAGAQGKGLLVRLELPLQMPAVLSETVAAQPTGTRS</sequence>
<dbReference type="Proteomes" id="UP000595064">
    <property type="component" value="Chromosome"/>
</dbReference>
<reference evidence="15 16" key="1">
    <citation type="submission" date="2016-10" db="EMBL/GenBank/DDBJ databases">
        <authorList>
            <person name="de Groot N.N."/>
        </authorList>
    </citation>
    <scope>NUCLEOTIDE SEQUENCE [LARGE SCALE GENOMIC DNA]</scope>
    <source>
        <strain evidence="15 16">LMG 24775</strain>
    </source>
</reference>
<organism evidence="15 16">
    <name type="scientific">Delftia lacustris</name>
    <dbReference type="NCBI Taxonomy" id="558537"/>
    <lineage>
        <taxon>Bacteria</taxon>
        <taxon>Pseudomonadati</taxon>
        <taxon>Pseudomonadota</taxon>
        <taxon>Betaproteobacteria</taxon>
        <taxon>Burkholderiales</taxon>
        <taxon>Comamonadaceae</taxon>
        <taxon>Delftia</taxon>
    </lineage>
</organism>
<evidence type="ECO:0000256" key="9">
    <source>
        <dbReference type="ARBA" id="ARBA00023012"/>
    </source>
</evidence>
<dbReference type="InterPro" id="IPR003594">
    <property type="entry name" value="HATPase_dom"/>
</dbReference>
<dbReference type="PANTHER" id="PTHR45436:SF5">
    <property type="entry name" value="SENSOR HISTIDINE KINASE TRCS"/>
    <property type="match status" value="1"/>
</dbReference>
<keyword evidence="10 11" id="KW-0472">Membrane</keyword>
<evidence type="ECO:0000256" key="3">
    <source>
        <dbReference type="ARBA" id="ARBA00012438"/>
    </source>
</evidence>
<evidence type="ECO:0000313" key="14">
    <source>
        <dbReference type="EMBL" id="QPS78907.1"/>
    </source>
</evidence>
<dbReference type="EMBL" id="CP065748">
    <property type="protein sequence ID" value="QPS78907.1"/>
    <property type="molecule type" value="Genomic_DNA"/>
</dbReference>
<dbReference type="Proteomes" id="UP000183417">
    <property type="component" value="Unassembled WGS sequence"/>
</dbReference>
<dbReference type="SMART" id="SM00388">
    <property type="entry name" value="HisKA"/>
    <property type="match status" value="1"/>
</dbReference>
<accession>A0A1H3E8B9</accession>
<feature type="domain" description="Histidine kinase" evidence="12">
    <location>
        <begin position="241"/>
        <end position="478"/>
    </location>
</feature>
<proteinExistence type="predicted"/>
<keyword evidence="9" id="KW-0902">Two-component regulatory system</keyword>
<dbReference type="GeneID" id="94694890"/>
<dbReference type="CDD" id="cd00075">
    <property type="entry name" value="HATPase"/>
    <property type="match status" value="1"/>
</dbReference>
<evidence type="ECO:0000256" key="5">
    <source>
        <dbReference type="ARBA" id="ARBA00022679"/>
    </source>
</evidence>
<feature type="transmembrane region" description="Helical" evidence="11">
    <location>
        <begin position="157"/>
        <end position="180"/>
    </location>
</feature>